<gene>
    <name evidence="4" type="ORF">NLI96_g10378</name>
</gene>
<dbReference type="Gene3D" id="1.25.40.720">
    <property type="entry name" value="Telomere length regulation protein 2, C-terminal domain"/>
    <property type="match status" value="1"/>
</dbReference>
<evidence type="ECO:0000313" key="5">
    <source>
        <dbReference type="Proteomes" id="UP001212997"/>
    </source>
</evidence>
<dbReference type="InterPro" id="IPR019337">
    <property type="entry name" value="Telomere_length_regulation_dom"/>
</dbReference>
<protein>
    <recommendedName>
        <fullName evidence="3">Telomere length regulation protein conserved domain-containing protein</fullName>
    </recommendedName>
</protein>
<dbReference type="PANTHER" id="PTHR15830:SF10">
    <property type="entry name" value="TELOMERE LENGTH REGULATION PROTEIN TEL2 HOMOLOG"/>
    <property type="match status" value="1"/>
</dbReference>
<organism evidence="4 5">
    <name type="scientific">Meripilus lineatus</name>
    <dbReference type="NCBI Taxonomy" id="2056292"/>
    <lineage>
        <taxon>Eukaryota</taxon>
        <taxon>Fungi</taxon>
        <taxon>Dikarya</taxon>
        <taxon>Basidiomycota</taxon>
        <taxon>Agaricomycotina</taxon>
        <taxon>Agaricomycetes</taxon>
        <taxon>Polyporales</taxon>
        <taxon>Meripilaceae</taxon>
        <taxon>Meripilus</taxon>
    </lineage>
</organism>
<dbReference type="GO" id="GO:0005829">
    <property type="term" value="C:cytosol"/>
    <property type="evidence" value="ECO:0007669"/>
    <property type="project" value="TreeGrafter"/>
</dbReference>
<dbReference type="InterPro" id="IPR038528">
    <property type="entry name" value="TEL2_C_sf"/>
</dbReference>
<feature type="compositionally biased region" description="Acidic residues" evidence="2">
    <location>
        <begin position="68"/>
        <end position="81"/>
    </location>
</feature>
<evidence type="ECO:0000256" key="1">
    <source>
        <dbReference type="ARBA" id="ARBA00006133"/>
    </source>
</evidence>
<dbReference type="GO" id="GO:0051879">
    <property type="term" value="F:Hsp90 protein binding"/>
    <property type="evidence" value="ECO:0007669"/>
    <property type="project" value="TreeGrafter"/>
</dbReference>
<sequence>MSPPFITSISTYISHMDASVRRCGMLVAEEVARKAGKKLDFGEWDGDTEGRDWCRSLRDLVKERDVDFDLAEDSDDDDAPSEEAAPKTESPPLNKVPPKATKSTSRKPVIKELYDSDDSLTGYASEPSSSRSPSPAPSELDEIEKDPTLRVGQKKVPRPVYLSQLGEMVRPTGGLKSDIEEGEVTRIEVALDAAEELIRRKRNYGTELEENAVNLVYGFVGLQNNFDLEDFDQKRQAALNALVACCPRKSAPAIIEEFFKNQYSTDQRYAMLNALALGARELASLPIPLSSALQPSNASKIAFASKRLPPSLHDRYITEGDQPNALAPVQNLLEGISSEAIDKGREATANKVPEFVRERQLRIRPQAKVTEVRSGMMSGRLPPSSQTTMVPETKFTDVAAEHFICPLINRFWVFLRDEQTREARTAHQSVLHQYRGAGTGLILNVVVLSHYLATLAVLVHASRNAKEWLAIIAPESLELAVMLGTRRLLEGEGENEDGDEGEVEIKISPGAAEPEPQTKEKGKGKEAAVLTTSLELALIVLDGAVDLDGGKSLSLEHTTLVLAVGEWASGVLSRLEKGARVLGGGGVQEIKLKRAAAGVVLKADEVASRWRRSMISAV</sequence>
<keyword evidence="5" id="KW-1185">Reference proteome</keyword>
<comment type="caution">
    <text evidence="4">The sequence shown here is derived from an EMBL/GenBank/DDBJ whole genome shotgun (WGS) entry which is preliminary data.</text>
</comment>
<evidence type="ECO:0000256" key="2">
    <source>
        <dbReference type="SAM" id="MobiDB-lite"/>
    </source>
</evidence>
<dbReference type="InterPro" id="IPR051970">
    <property type="entry name" value="TEL2_Regulation"/>
</dbReference>
<dbReference type="GO" id="GO:0042162">
    <property type="term" value="F:telomeric DNA binding"/>
    <property type="evidence" value="ECO:0007669"/>
    <property type="project" value="TreeGrafter"/>
</dbReference>
<dbReference type="PANTHER" id="PTHR15830">
    <property type="entry name" value="TELOMERE LENGTH REGULATION PROTEIN TEL2 FAMILY MEMBER"/>
    <property type="match status" value="1"/>
</dbReference>
<reference evidence="4" key="1">
    <citation type="submission" date="2022-07" db="EMBL/GenBank/DDBJ databases">
        <title>Genome Sequence of Physisporinus lineatus.</title>
        <authorList>
            <person name="Buettner E."/>
        </authorList>
    </citation>
    <scope>NUCLEOTIDE SEQUENCE</scope>
    <source>
        <strain evidence="4">VT162</strain>
    </source>
</reference>
<dbReference type="GO" id="GO:0051083">
    <property type="term" value="P:'de novo' cotranslational protein folding"/>
    <property type="evidence" value="ECO:0007669"/>
    <property type="project" value="TreeGrafter"/>
</dbReference>
<dbReference type="Pfam" id="PF10193">
    <property type="entry name" value="Telomere_reg-2"/>
    <property type="match status" value="1"/>
</dbReference>
<evidence type="ECO:0000313" key="4">
    <source>
        <dbReference type="EMBL" id="KAJ3477564.1"/>
    </source>
</evidence>
<dbReference type="EMBL" id="JANAWD010000583">
    <property type="protein sequence ID" value="KAJ3477564.1"/>
    <property type="molecule type" value="Genomic_DNA"/>
</dbReference>
<feature type="domain" description="Telomere length regulation protein conserved" evidence="3">
    <location>
        <begin position="159"/>
        <end position="279"/>
    </location>
</feature>
<proteinExistence type="inferred from homology"/>
<dbReference type="Proteomes" id="UP001212997">
    <property type="component" value="Unassembled WGS sequence"/>
</dbReference>
<comment type="similarity">
    <text evidence="1">Belongs to the TEL2 family.</text>
</comment>
<dbReference type="AlphaFoldDB" id="A0AAD5UYD7"/>
<name>A0AAD5UYD7_9APHY</name>
<evidence type="ECO:0000259" key="3">
    <source>
        <dbReference type="Pfam" id="PF10193"/>
    </source>
</evidence>
<accession>A0AAD5UYD7</accession>
<feature type="region of interest" description="Disordered" evidence="2">
    <location>
        <begin position="68"/>
        <end position="156"/>
    </location>
</feature>
<feature type="compositionally biased region" description="Low complexity" evidence="2">
    <location>
        <begin position="124"/>
        <end position="133"/>
    </location>
</feature>